<gene>
    <name evidence="4" type="ORF">KHX94_05695</name>
</gene>
<dbReference type="Gene3D" id="3.50.50.60">
    <property type="entry name" value="FAD/NAD(P)-binding domain"/>
    <property type="match status" value="1"/>
</dbReference>
<keyword evidence="5" id="KW-1185">Reference proteome</keyword>
<accession>A0ABX8DIY8</accession>
<dbReference type="SUPFAM" id="SSF51905">
    <property type="entry name" value="FAD/NAD(P)-binding domain"/>
    <property type="match status" value="1"/>
</dbReference>
<evidence type="ECO:0000313" key="5">
    <source>
        <dbReference type="Proteomes" id="UP000676428"/>
    </source>
</evidence>
<organism evidence="4 5">
    <name type="scientific">Shewanella dokdonensis</name>
    <dbReference type="NCBI Taxonomy" id="712036"/>
    <lineage>
        <taxon>Bacteria</taxon>
        <taxon>Pseudomonadati</taxon>
        <taxon>Pseudomonadota</taxon>
        <taxon>Gammaproteobacteria</taxon>
        <taxon>Alteromonadales</taxon>
        <taxon>Shewanellaceae</taxon>
        <taxon>Shewanella</taxon>
    </lineage>
</organism>
<evidence type="ECO:0000259" key="3">
    <source>
        <dbReference type="Pfam" id="PF00890"/>
    </source>
</evidence>
<proteinExistence type="predicted"/>
<reference evidence="4 5" key="1">
    <citation type="journal article" date="2012" name="Int. J. Syst. Evol. Microbiol.">
        <title>Shewanella dokdonensis sp. nov., isolated from seawater.</title>
        <authorList>
            <person name="Sung H.R."/>
            <person name="Yoon J.H."/>
            <person name="Ghim S.Y."/>
        </authorList>
    </citation>
    <scope>NUCLEOTIDE SEQUENCE [LARGE SCALE GENOMIC DNA]</scope>
    <source>
        <strain evidence="4 5">DSM 23626</strain>
    </source>
</reference>
<keyword evidence="1" id="KW-0285">Flavoprotein</keyword>
<evidence type="ECO:0000256" key="2">
    <source>
        <dbReference type="ARBA" id="ARBA00023002"/>
    </source>
</evidence>
<evidence type="ECO:0000256" key="1">
    <source>
        <dbReference type="ARBA" id="ARBA00022630"/>
    </source>
</evidence>
<evidence type="ECO:0000313" key="4">
    <source>
        <dbReference type="EMBL" id="QVK24758.1"/>
    </source>
</evidence>
<protein>
    <submittedName>
        <fullName evidence="4">FAD-binding protein</fullName>
    </submittedName>
</protein>
<dbReference type="InterPro" id="IPR003953">
    <property type="entry name" value="FAD-dep_OxRdtase_2_FAD-bd"/>
</dbReference>
<keyword evidence="2" id="KW-0560">Oxidoreductase</keyword>
<sequence>MCPGHSGACQTAYGKTIEYTTDIAVVGGGAVGLSAAVTGAEAGAKVIVVEKILTWGKL</sequence>
<feature type="domain" description="FAD-dependent oxidoreductase 2 FAD-binding" evidence="3">
    <location>
        <begin position="22"/>
        <end position="51"/>
    </location>
</feature>
<name>A0ABX8DIY8_9GAMM</name>
<dbReference type="Pfam" id="PF00890">
    <property type="entry name" value="FAD_binding_2"/>
    <property type="match status" value="1"/>
</dbReference>
<dbReference type="InterPro" id="IPR036188">
    <property type="entry name" value="FAD/NAD-bd_sf"/>
</dbReference>
<dbReference type="Proteomes" id="UP000676428">
    <property type="component" value="Chromosome"/>
</dbReference>
<dbReference type="EMBL" id="CP074572">
    <property type="protein sequence ID" value="QVK24758.1"/>
    <property type="molecule type" value="Genomic_DNA"/>
</dbReference>